<keyword evidence="4" id="KW-1185">Reference proteome</keyword>
<dbReference type="CDD" id="cd06257">
    <property type="entry name" value="DnaJ"/>
    <property type="match status" value="1"/>
</dbReference>
<dbReference type="GO" id="GO:0051082">
    <property type="term" value="F:unfolded protein binding"/>
    <property type="evidence" value="ECO:0007669"/>
    <property type="project" value="InterPro"/>
</dbReference>
<reference evidence="3 4" key="1">
    <citation type="submission" date="2019-06" db="EMBL/GenBank/DDBJ databases">
        <title>The draft genome of Rhizobium smilacinae PTYR-5.</title>
        <authorList>
            <person name="Liu L."/>
            <person name="Li L."/>
            <person name="Zhang X."/>
        </authorList>
    </citation>
    <scope>NUCLEOTIDE SEQUENCE [LARGE SCALE GENOMIC DNA]</scope>
    <source>
        <strain evidence="3 4">PTYR-5</strain>
    </source>
</reference>
<dbReference type="PRINTS" id="PR00625">
    <property type="entry name" value="JDOMAIN"/>
</dbReference>
<protein>
    <submittedName>
        <fullName evidence="3">J domain-containing protein</fullName>
    </submittedName>
</protein>
<dbReference type="Pfam" id="PF00226">
    <property type="entry name" value="DnaJ"/>
    <property type="match status" value="1"/>
</dbReference>
<dbReference type="PROSITE" id="PS50076">
    <property type="entry name" value="DNAJ_2"/>
    <property type="match status" value="1"/>
</dbReference>
<comment type="caution">
    <text evidence="3">The sequence shown here is derived from an EMBL/GenBank/DDBJ whole genome shotgun (WGS) entry which is preliminary data.</text>
</comment>
<dbReference type="InterPro" id="IPR036869">
    <property type="entry name" value="J_dom_sf"/>
</dbReference>
<dbReference type="EMBL" id="VDMN01000004">
    <property type="protein sequence ID" value="TNM62315.1"/>
    <property type="molecule type" value="Genomic_DNA"/>
</dbReference>
<dbReference type="SMART" id="SM00271">
    <property type="entry name" value="DnaJ"/>
    <property type="match status" value="1"/>
</dbReference>
<name>A0A5C4XFM3_9HYPH</name>
<accession>A0A5C4XFM3</accession>
<dbReference type="Pfam" id="PF01556">
    <property type="entry name" value="DnaJ_C"/>
    <property type="match status" value="1"/>
</dbReference>
<dbReference type="GO" id="GO:0005737">
    <property type="term" value="C:cytoplasm"/>
    <property type="evidence" value="ECO:0007669"/>
    <property type="project" value="TreeGrafter"/>
</dbReference>
<proteinExistence type="predicted"/>
<dbReference type="Gene3D" id="2.60.260.20">
    <property type="entry name" value="Urease metallochaperone UreE, N-terminal domain"/>
    <property type="match status" value="2"/>
</dbReference>
<dbReference type="RefSeq" id="WP_139677940.1">
    <property type="nucleotide sequence ID" value="NZ_VDMN01000004.1"/>
</dbReference>
<organism evidence="3 4">
    <name type="scientific">Aliirhizobium smilacinae</name>
    <dbReference type="NCBI Taxonomy" id="1395944"/>
    <lineage>
        <taxon>Bacteria</taxon>
        <taxon>Pseudomonadati</taxon>
        <taxon>Pseudomonadota</taxon>
        <taxon>Alphaproteobacteria</taxon>
        <taxon>Hyphomicrobiales</taxon>
        <taxon>Rhizobiaceae</taxon>
        <taxon>Aliirhizobium</taxon>
    </lineage>
</organism>
<dbReference type="SUPFAM" id="SSF46565">
    <property type="entry name" value="Chaperone J-domain"/>
    <property type="match status" value="1"/>
</dbReference>
<keyword evidence="1" id="KW-0143">Chaperone</keyword>
<dbReference type="SUPFAM" id="SSF49493">
    <property type="entry name" value="HSP40/DnaJ peptide-binding domain"/>
    <property type="match status" value="2"/>
</dbReference>
<dbReference type="AlphaFoldDB" id="A0A5C4XFM3"/>
<dbReference type="InterPro" id="IPR001623">
    <property type="entry name" value="DnaJ_domain"/>
</dbReference>
<dbReference type="FunFam" id="2.60.260.20:FF:000013">
    <property type="entry name" value="DnaJ subfamily B member 11"/>
    <property type="match status" value="1"/>
</dbReference>
<dbReference type="CDD" id="cd10747">
    <property type="entry name" value="DnaJ_C"/>
    <property type="match status" value="1"/>
</dbReference>
<gene>
    <name evidence="3" type="ORF">FHP24_19755</name>
</gene>
<dbReference type="Gene3D" id="1.10.287.110">
    <property type="entry name" value="DnaJ domain"/>
    <property type="match status" value="1"/>
</dbReference>
<evidence type="ECO:0000256" key="1">
    <source>
        <dbReference type="ARBA" id="ARBA00023186"/>
    </source>
</evidence>
<dbReference type="Proteomes" id="UP000311605">
    <property type="component" value="Unassembled WGS sequence"/>
</dbReference>
<dbReference type="InterPro" id="IPR008971">
    <property type="entry name" value="HSP40/DnaJ_pept-bd"/>
</dbReference>
<evidence type="ECO:0000313" key="4">
    <source>
        <dbReference type="Proteomes" id="UP000311605"/>
    </source>
</evidence>
<dbReference type="GO" id="GO:0042026">
    <property type="term" value="P:protein refolding"/>
    <property type="evidence" value="ECO:0007669"/>
    <property type="project" value="TreeGrafter"/>
</dbReference>
<dbReference type="PANTHER" id="PTHR43096">
    <property type="entry name" value="DNAJ HOMOLOG 1, MITOCHONDRIAL-RELATED"/>
    <property type="match status" value="1"/>
</dbReference>
<evidence type="ECO:0000259" key="2">
    <source>
        <dbReference type="PROSITE" id="PS50076"/>
    </source>
</evidence>
<feature type="domain" description="J" evidence="2">
    <location>
        <begin position="4"/>
        <end position="69"/>
    </location>
</feature>
<dbReference type="PANTHER" id="PTHR43096:SF48">
    <property type="entry name" value="CHAPERONE PROTEIN DNAJ"/>
    <property type="match status" value="1"/>
</dbReference>
<evidence type="ECO:0000313" key="3">
    <source>
        <dbReference type="EMBL" id="TNM62315.1"/>
    </source>
</evidence>
<dbReference type="OrthoDB" id="9779889at2"/>
<sequence>MRQDPYEILGVKQDASQKDIQSAFRKLAKKYHPDLNPGDRKAEEIFKEISAANEIVSDEEKRARFDRGEIDINGVERAPFQQHREYAGANGGEAFFDEGGFSQFGGFDDIFASFMSRRGGSGPNASPFGEAQFRKGADAHYTMEVSFLDAINGTTAPVSLGSGSSLDVKIPAGTRDGQVLRLRGKGVKGGAKGHDGDALIEIKVKPHPFFKRDGDDIRVEIPITIREAVLGGKIRVPTPGGYLNVTLKPHTNTGTTLRLKGKGVTKIGSGHGDLLATIKIVLPEIPDPDLTALMEKWPERSNEDPRKHLNL</sequence>
<dbReference type="InterPro" id="IPR002939">
    <property type="entry name" value="DnaJ_C"/>
</dbReference>